<feature type="region of interest" description="Disordered" evidence="1">
    <location>
        <begin position="350"/>
        <end position="380"/>
    </location>
</feature>
<dbReference type="VEuPathDB" id="PiroplasmaDB:TpMuguga_01g00914"/>
<dbReference type="RefSeq" id="XP_766435.1">
    <property type="nucleotide sequence ID" value="XM_761342.1"/>
</dbReference>
<dbReference type="Proteomes" id="UP000001949">
    <property type="component" value="Unassembled WGS sequence"/>
</dbReference>
<sequence>MLASKVLYLAFLLSTVLIGSTPFDDYQSQTAAILELLGRKEANRSLIKVVSDCMGKTFNINGKSQDFLRCVNDSLHTDDLTNADDIRFILGNYVVRSSILLYKCYAKKSDIIYCLKVFGDCLPLLMRNLFGFSDYTRRCRRLIHMPNYDKDDGYLKDEDDDYDKEYDPYDDYDDDYDDDFDDEDLGDYDYDVDEEDEGAFSDFLSERAKDTGSPTISVKSDSGSRDADSLDNSALDNVALGNILLSLDPNFTHSNVDIDASQTLIDANVTQDIDDPNRAHTSIDPNFTHSNVGIDDSQTVNDPTGTQGVNDPTGTQGVNDPNRTYTVNPGVTHGPGAPNLTYTIVDQSATQDNTVPDPILPDNSSGDSIEVLGPDDQHYQ</sequence>
<name>Q4N7A6_THEPA</name>
<reference evidence="3 4" key="1">
    <citation type="journal article" date="2005" name="Science">
        <title>Genome sequence of Theileria parva, a bovine pathogen that transforms lymphocytes.</title>
        <authorList>
            <person name="Gardner M.J."/>
            <person name="Bishop R."/>
            <person name="Shah T."/>
            <person name="de Villiers E.P."/>
            <person name="Carlton J.M."/>
            <person name="Hall N."/>
            <person name="Ren Q."/>
            <person name="Paulsen I.T."/>
            <person name="Pain A."/>
            <person name="Berriman M."/>
            <person name="Wilson R.J.M."/>
            <person name="Sato S."/>
            <person name="Ralph S.A."/>
            <person name="Mann D.J."/>
            <person name="Xiong Z."/>
            <person name="Shallom S.J."/>
            <person name="Weidman J."/>
            <person name="Jiang L."/>
            <person name="Lynn J."/>
            <person name="Weaver B."/>
            <person name="Shoaibi A."/>
            <person name="Domingo A.R."/>
            <person name="Wasawo D."/>
            <person name="Crabtree J."/>
            <person name="Wortman J.R."/>
            <person name="Haas B."/>
            <person name="Angiuoli S.V."/>
            <person name="Creasy T.H."/>
            <person name="Lu C."/>
            <person name="Suh B."/>
            <person name="Silva J.C."/>
            <person name="Utterback T.R."/>
            <person name="Feldblyum T.V."/>
            <person name="Pertea M."/>
            <person name="Allen J."/>
            <person name="Nierman W.C."/>
            <person name="Taracha E.L.N."/>
            <person name="Salzberg S.L."/>
            <person name="White O.R."/>
            <person name="Fitzhugh H.A."/>
            <person name="Morzaria S."/>
            <person name="Venter J.C."/>
            <person name="Fraser C.M."/>
            <person name="Nene V."/>
        </authorList>
    </citation>
    <scope>NUCLEOTIDE SEQUENCE [LARGE SCALE GENOMIC DNA]</scope>
    <source>
        <strain evidence="3 4">Muguga</strain>
    </source>
</reference>
<dbReference type="GeneID" id="3502747"/>
<gene>
    <name evidence="3" type="ordered locus">TP01_0914</name>
</gene>
<organism evidence="3 4">
    <name type="scientific">Theileria parva</name>
    <name type="common">East coast fever infection agent</name>
    <dbReference type="NCBI Taxonomy" id="5875"/>
    <lineage>
        <taxon>Eukaryota</taxon>
        <taxon>Sar</taxon>
        <taxon>Alveolata</taxon>
        <taxon>Apicomplexa</taxon>
        <taxon>Aconoidasida</taxon>
        <taxon>Piroplasmida</taxon>
        <taxon>Theileriidae</taxon>
        <taxon>Theileria</taxon>
    </lineage>
</organism>
<evidence type="ECO:0000256" key="2">
    <source>
        <dbReference type="SAM" id="SignalP"/>
    </source>
</evidence>
<keyword evidence="2" id="KW-0732">Signal</keyword>
<dbReference type="KEGG" id="tpv:TP01_0914"/>
<feature type="signal peptide" evidence="2">
    <location>
        <begin position="1"/>
        <end position="18"/>
    </location>
</feature>
<evidence type="ECO:0000256" key="1">
    <source>
        <dbReference type="SAM" id="MobiDB-lite"/>
    </source>
</evidence>
<dbReference type="InParanoid" id="Q4N7A6"/>
<evidence type="ECO:0000313" key="4">
    <source>
        <dbReference type="Proteomes" id="UP000001949"/>
    </source>
</evidence>
<proteinExistence type="predicted"/>
<dbReference type="eggNOG" id="ENOG502TNBB">
    <property type="taxonomic scope" value="Eukaryota"/>
</dbReference>
<evidence type="ECO:0000313" key="3">
    <source>
        <dbReference type="EMBL" id="EAN34152.1"/>
    </source>
</evidence>
<dbReference type="EMBL" id="AAGK01000001">
    <property type="protein sequence ID" value="EAN34152.1"/>
    <property type="molecule type" value="Genomic_DNA"/>
</dbReference>
<feature type="compositionally biased region" description="Acidic residues" evidence="1">
    <location>
        <begin position="157"/>
        <end position="177"/>
    </location>
</feature>
<feature type="region of interest" description="Disordered" evidence="1">
    <location>
        <begin position="154"/>
        <end position="177"/>
    </location>
</feature>
<protein>
    <submittedName>
        <fullName evidence="3">Uncharacterized protein</fullName>
    </submittedName>
</protein>
<feature type="chain" id="PRO_5004241192" evidence="2">
    <location>
        <begin position="19"/>
        <end position="380"/>
    </location>
</feature>
<keyword evidence="4" id="KW-1185">Reference proteome</keyword>
<accession>Q4N7A6</accession>
<feature type="region of interest" description="Disordered" evidence="1">
    <location>
        <begin position="203"/>
        <end position="229"/>
    </location>
</feature>
<feature type="compositionally biased region" description="Polar residues" evidence="1">
    <location>
        <begin position="212"/>
        <end position="221"/>
    </location>
</feature>
<comment type="caution">
    <text evidence="3">The sequence shown here is derived from an EMBL/GenBank/DDBJ whole genome shotgun (WGS) entry which is preliminary data.</text>
</comment>
<dbReference type="AlphaFoldDB" id="Q4N7A6"/>